<dbReference type="InterPro" id="IPR027417">
    <property type="entry name" value="P-loop_NTPase"/>
</dbReference>
<evidence type="ECO:0000256" key="1">
    <source>
        <dbReference type="ARBA" id="ARBA00022722"/>
    </source>
</evidence>
<keyword evidence="10 15" id="KW-0238">DNA-binding</keyword>
<dbReference type="InterPro" id="IPR011335">
    <property type="entry name" value="Restrct_endonuc-II-like"/>
</dbReference>
<dbReference type="InterPro" id="IPR014017">
    <property type="entry name" value="DNA_helicase_UvrD-like_C"/>
</dbReference>
<evidence type="ECO:0000259" key="17">
    <source>
        <dbReference type="PROSITE" id="PS51198"/>
    </source>
</evidence>
<comment type="catalytic activity">
    <reaction evidence="15">
        <text>Exonucleolytic cleavage (in the presence of ATP) in either 5'- to 3'- or 3'- to 5'-direction to yield 5'-phosphooligonucleotides.</text>
        <dbReference type="EC" id="3.1.11.5"/>
    </reaction>
</comment>
<keyword evidence="9 15" id="KW-0460">Magnesium</keyword>
<dbReference type="EC" id="3.1.11.5" evidence="15"/>
<dbReference type="Gene3D" id="1.10.3170.10">
    <property type="entry name" value="Recbcd, chain B, domain 2"/>
    <property type="match status" value="1"/>
</dbReference>
<dbReference type="GO" id="GO:0005829">
    <property type="term" value="C:cytosol"/>
    <property type="evidence" value="ECO:0007669"/>
    <property type="project" value="TreeGrafter"/>
</dbReference>
<evidence type="ECO:0000313" key="20">
    <source>
        <dbReference type="Proteomes" id="UP000254927"/>
    </source>
</evidence>
<feature type="active site" description="For nuclease activity" evidence="15">
    <location>
        <position position="1105"/>
    </location>
</feature>
<comment type="function">
    <text evidence="15">A helicase/nuclease that prepares dsDNA breaks (DSB) for recombinational DNA repair. Binds to DSBs and unwinds DNA via a highly rapid and processive ATP-dependent bidirectional helicase activity. Unwinds dsDNA until it encounters a Chi (crossover hotspot instigator) sequence from the 3' direction. Cuts ssDNA a few nucleotides 3' to the Chi site. The properties and activities of the enzyme are changed at Chi. The Chi-altered holoenzyme produces a long 3'-ssDNA overhang and facilitates RecA-binding to the ssDNA for homologous DNA recombination and repair. Holoenzyme degrades any linearized DNA that is unable to undergo homologous recombination. In the holoenzyme this subunit contributes ATPase, 3'-5' helicase, exonuclease activity and loads RecA onto ssDNA.</text>
</comment>
<evidence type="ECO:0000256" key="11">
    <source>
        <dbReference type="ARBA" id="ARBA00023204"/>
    </source>
</evidence>
<dbReference type="SUPFAM" id="SSF52540">
    <property type="entry name" value="P-loop containing nucleoside triphosphate hydrolases"/>
    <property type="match status" value="1"/>
</dbReference>
<accession>A0A378TYB7</accession>
<evidence type="ECO:0000256" key="5">
    <source>
        <dbReference type="ARBA" id="ARBA00022801"/>
    </source>
</evidence>
<evidence type="ECO:0000259" key="18">
    <source>
        <dbReference type="PROSITE" id="PS51217"/>
    </source>
</evidence>
<keyword evidence="7 15" id="KW-0269">Exonuclease</keyword>
<dbReference type="InterPro" id="IPR014016">
    <property type="entry name" value="UvrD-like_ATP-bd"/>
</dbReference>
<evidence type="ECO:0000256" key="2">
    <source>
        <dbReference type="ARBA" id="ARBA00022723"/>
    </source>
</evidence>
<evidence type="ECO:0000256" key="9">
    <source>
        <dbReference type="ARBA" id="ARBA00022842"/>
    </source>
</evidence>
<organism evidence="19 20">
    <name type="scientific">Neisseria elongata</name>
    <dbReference type="NCBI Taxonomy" id="495"/>
    <lineage>
        <taxon>Bacteria</taxon>
        <taxon>Pseudomonadati</taxon>
        <taxon>Pseudomonadota</taxon>
        <taxon>Betaproteobacteria</taxon>
        <taxon>Neisseriales</taxon>
        <taxon>Neisseriaceae</taxon>
        <taxon>Neisseria</taxon>
    </lineage>
</organism>
<comment type="catalytic activity">
    <reaction evidence="13 15">
        <text>Couples ATP hydrolysis with the unwinding of duplex DNA by translocating in the 3'-5' direction.</text>
        <dbReference type="EC" id="5.6.2.4"/>
    </reaction>
</comment>
<dbReference type="Gene3D" id="3.90.320.10">
    <property type="match status" value="1"/>
</dbReference>
<dbReference type="GO" id="GO:0000287">
    <property type="term" value="F:magnesium ion binding"/>
    <property type="evidence" value="ECO:0007669"/>
    <property type="project" value="UniProtKB-UniRule"/>
</dbReference>
<evidence type="ECO:0000256" key="8">
    <source>
        <dbReference type="ARBA" id="ARBA00022840"/>
    </source>
</evidence>
<dbReference type="PROSITE" id="PS51217">
    <property type="entry name" value="UVRD_HELICASE_CTER"/>
    <property type="match status" value="1"/>
</dbReference>
<dbReference type="Pfam" id="PF12705">
    <property type="entry name" value="PDDEXK_1"/>
    <property type="match status" value="1"/>
</dbReference>
<proteinExistence type="inferred from homology"/>
<dbReference type="EMBL" id="UGQW01000002">
    <property type="protein sequence ID" value="STZ66933.1"/>
    <property type="molecule type" value="Genomic_DNA"/>
</dbReference>
<comment type="domain">
    <text evidence="15">The C-terminal domain has nuclease activity and interacts with RecD. It interacts with RecA, facilitating its loading onto ssDNA.</text>
</comment>
<dbReference type="AlphaFoldDB" id="A0A378TYB7"/>
<comment type="miscellaneous">
    <text evidence="15">In the RecBCD complex, RecB has a slow 3'-5' helicase, an exonuclease activity and loads RecA onto ssDNA, RecD has a fast 5'-3' helicase activity, while RecC stimulates the ATPase and processivity of the RecB helicase and contributes to recognition of the Chi site.</text>
</comment>
<sequence length="1189" mass="133905">MSRSILPFDPLTVPVQGTALIEASAGTGKTYGIAALFARLILLEKLPVDKVLVVTFTKAATAELKTRLRGRLDEAFRRIRGDKMDEEADDFMRGLLEQAARQETPERLELRLKAALSQFDNAAIYTIHGFCQRLLGDYAFLCQVPFETSSADDNDKRDLNTYAQDFWRQNVSHDAQNARLAFHADLTPDQVLQQFSRYLGRPDLLFRRPQTDLAAETERAQAVWTELQQRFPELKDLFWRVHPMLHQGWFKQPDYEEKLNKLTELLKQDQIPTEWIVKNLKNKNKKRVFSTEYLLNAAKKNSPLSNGELAELSFFDRTLTAAESLLDAEQQALIALQLDCLQYVRRTAAEQRATRQERSPDDLLLDVYHALTAGAHRDKLAEAVSQNWRVALIDEFQDTDPLQYEIFRRTFAAHGNPLFLVGDPKQAIYGFRGADIYAYLQAAADTPVHYTLAHNYRSHSLLIDNIGRLFQQKERPFVLEHIGYPAVTAPRTTSRLTPPQAALKIRWLNDGGEPDPNKETLRSRAAEYCADEIAALINQAAEGRLNYKNIPAEAGQIAVLVHSHNQGAMIKRTLAARGIPSVSIERESVFAGEEAKALAALLGFWLDPRRTEPLRFILAGILFGQTAEQLHALNRDEALLSGYISAAEDFLQIWQRQGIYAALTAFARRYGLEGRLLAADGGRTLTNFWQLAELLADENENSHTPAALHQWLLAQIQDPPQNENAVLRLESDEALVKIVTIHASKGLQYPFVFCPFSWDTAEKKNEAWHILHRENGSELLADSQLDEADREQLDDEDLGERLRLLYVALTRAEEQLVIYAARCSSTPRNTFAYLLEGLPSDGRLKARQAYEAEKENQTEMLRRNWLRWINAAPESIEWQEGAPLSAAVQTRRRSGTEYRAAVYPPRRFSFVRHTSFTGLTRYLGHGPAKPDDDDGLQPALDPAELSADSLLPLPDTDNAPRDIFHFPRGAAAGICLHEILEKHDFAHPAGQQRENIAAILEKHGIETEWLDAVCLMADQTAAAPLHGGTTLSALPAARRKAEMGFVMHFDRLELGRLKNHLAAAGLPEACTAAAERLDFPTLQGFLNGFIDLTCLLPDGTACIIDYKSNHLGMDTDGYTQSALDQAVADHHYYLQAWIYALAAARHLKQRGQMPRTVRIRYLFLRGLDSGGRNGIWSWDIPTASLAEWL</sequence>
<keyword evidence="1 15" id="KW-0540">Nuclease</keyword>
<dbReference type="Proteomes" id="UP000254927">
    <property type="component" value="Unassembled WGS sequence"/>
</dbReference>
<keyword evidence="11 15" id="KW-0234">DNA repair</keyword>
<dbReference type="PANTHER" id="PTHR11070:SF23">
    <property type="entry name" value="RECBCD ENZYME SUBUNIT RECB"/>
    <property type="match status" value="1"/>
</dbReference>
<feature type="binding site" evidence="16">
    <location>
        <begin position="23"/>
        <end position="30"/>
    </location>
    <ligand>
        <name>ATP</name>
        <dbReference type="ChEBI" id="CHEBI:30616"/>
    </ligand>
</feature>
<keyword evidence="3 15" id="KW-0547">Nucleotide-binding</keyword>
<dbReference type="GO" id="GO:0016887">
    <property type="term" value="F:ATP hydrolysis activity"/>
    <property type="evidence" value="ECO:0007669"/>
    <property type="project" value="RHEA"/>
</dbReference>
<dbReference type="InterPro" id="IPR000212">
    <property type="entry name" value="DNA_helicase_UvrD/REP"/>
</dbReference>
<comment type="similarity">
    <text evidence="15">Belongs to the helicase family. UvrD subfamily.</text>
</comment>
<feature type="binding site" evidence="15">
    <location>
        <position position="1091"/>
    </location>
    <ligand>
        <name>Mg(2+)</name>
        <dbReference type="ChEBI" id="CHEBI:18420"/>
    </ligand>
</feature>
<evidence type="ECO:0000256" key="7">
    <source>
        <dbReference type="ARBA" id="ARBA00022839"/>
    </source>
</evidence>
<dbReference type="Pfam" id="PF00580">
    <property type="entry name" value="UvrD-helicase"/>
    <property type="match status" value="1"/>
</dbReference>
<keyword evidence="5 15" id="KW-0378">Hydrolase</keyword>
<reference evidence="19 20" key="1">
    <citation type="submission" date="2018-06" db="EMBL/GenBank/DDBJ databases">
        <authorList>
            <consortium name="Pathogen Informatics"/>
            <person name="Doyle S."/>
        </authorList>
    </citation>
    <scope>NUCLEOTIDE SEQUENCE [LARGE SCALE GENOMIC DNA]</scope>
    <source>
        <strain evidence="19 20">NCTC10660</strain>
    </source>
</reference>
<dbReference type="InterPro" id="IPR011604">
    <property type="entry name" value="PDDEXK-like_dom_sf"/>
</dbReference>
<dbReference type="Gene3D" id="1.10.486.10">
    <property type="entry name" value="PCRA, domain 4"/>
    <property type="match status" value="1"/>
</dbReference>
<comment type="domain">
    <text evidence="15">The N-terminal DNA-binding domain is a ssDNA-dependent ATPase and has ATP-dependent 3'-5' helicase function. This domain interacts with RecC.</text>
</comment>
<comment type="catalytic activity">
    <reaction evidence="14 15">
        <text>ATP + H2O = ADP + phosphate + H(+)</text>
        <dbReference type="Rhea" id="RHEA:13065"/>
        <dbReference type="ChEBI" id="CHEBI:15377"/>
        <dbReference type="ChEBI" id="CHEBI:15378"/>
        <dbReference type="ChEBI" id="CHEBI:30616"/>
        <dbReference type="ChEBI" id="CHEBI:43474"/>
        <dbReference type="ChEBI" id="CHEBI:456216"/>
        <dbReference type="EC" id="5.6.2.4"/>
    </reaction>
</comment>
<evidence type="ECO:0000256" key="15">
    <source>
        <dbReference type="HAMAP-Rule" id="MF_01485"/>
    </source>
</evidence>
<feature type="binding site" evidence="15">
    <location>
        <position position="977"/>
    </location>
    <ligand>
        <name>Mg(2+)</name>
        <dbReference type="ChEBI" id="CHEBI:18420"/>
    </ligand>
</feature>
<feature type="binding site" evidence="15">
    <location>
        <position position="1105"/>
    </location>
    <ligand>
        <name>Mg(2+)</name>
        <dbReference type="ChEBI" id="CHEBI:18420"/>
    </ligand>
</feature>
<dbReference type="GO" id="GO:0000724">
    <property type="term" value="P:double-strand break repair via homologous recombination"/>
    <property type="evidence" value="ECO:0007669"/>
    <property type="project" value="UniProtKB-UniRule"/>
</dbReference>
<feature type="domain" description="UvrD-like helicase C-terminal" evidence="18">
    <location>
        <begin position="484"/>
        <end position="746"/>
    </location>
</feature>
<keyword evidence="6 15" id="KW-0347">Helicase</keyword>
<dbReference type="Gene3D" id="3.40.50.300">
    <property type="entry name" value="P-loop containing nucleotide triphosphate hydrolases"/>
    <property type="match status" value="2"/>
</dbReference>
<keyword evidence="8 15" id="KW-0067">ATP-binding</keyword>
<dbReference type="Pfam" id="PF13361">
    <property type="entry name" value="UvrD_C"/>
    <property type="match status" value="2"/>
</dbReference>
<comment type="subunit">
    <text evidence="15">Heterotrimer of RecB, RecC and RecD. All subunits contribute to DNA-binding. Interacts with RecA.</text>
</comment>
<comment type="cofactor">
    <cofactor evidence="15">
        <name>Mg(2+)</name>
        <dbReference type="ChEBI" id="CHEBI:18420"/>
    </cofactor>
    <text evidence="15">Binds 1 Mg(2+) ion per subunit.</text>
</comment>
<dbReference type="GO" id="GO:0043138">
    <property type="term" value="F:3'-5' DNA helicase activity"/>
    <property type="evidence" value="ECO:0007669"/>
    <property type="project" value="UniProtKB-UniRule"/>
</dbReference>
<dbReference type="NCBIfam" id="TIGR00609">
    <property type="entry name" value="recB"/>
    <property type="match status" value="1"/>
</dbReference>
<dbReference type="GO" id="GO:0003677">
    <property type="term" value="F:DNA binding"/>
    <property type="evidence" value="ECO:0007669"/>
    <property type="project" value="UniProtKB-UniRule"/>
</dbReference>
<dbReference type="CDD" id="cd22352">
    <property type="entry name" value="RecB_C-like"/>
    <property type="match status" value="1"/>
</dbReference>
<dbReference type="EC" id="5.6.2.4" evidence="15"/>
<dbReference type="InterPro" id="IPR004586">
    <property type="entry name" value="RecB"/>
</dbReference>
<dbReference type="GeneID" id="93351413"/>
<dbReference type="SUPFAM" id="SSF52980">
    <property type="entry name" value="Restriction endonuclease-like"/>
    <property type="match status" value="1"/>
</dbReference>
<feature type="region of interest" description="Nuclease activity, interacts with RecD and RecA" evidence="15">
    <location>
        <begin position="910"/>
        <end position="1189"/>
    </location>
</feature>
<evidence type="ECO:0000256" key="13">
    <source>
        <dbReference type="ARBA" id="ARBA00034617"/>
    </source>
</evidence>
<dbReference type="RefSeq" id="WP_074894421.1">
    <property type="nucleotide sequence ID" value="NZ_CP031252.1"/>
</dbReference>
<dbReference type="InterPro" id="IPR038726">
    <property type="entry name" value="PDDEXK_AddAB-type"/>
</dbReference>
<feature type="region of interest" description="DNA-binding and helicase activity, interacts with RecC" evidence="15">
    <location>
        <begin position="1"/>
        <end position="885"/>
    </location>
</feature>
<feature type="domain" description="UvrD-like helicase ATP-binding" evidence="17">
    <location>
        <begin position="2"/>
        <end position="459"/>
    </location>
</feature>
<evidence type="ECO:0000256" key="3">
    <source>
        <dbReference type="ARBA" id="ARBA00022741"/>
    </source>
</evidence>
<dbReference type="PANTHER" id="PTHR11070">
    <property type="entry name" value="UVRD / RECB / PCRA DNA HELICASE FAMILY MEMBER"/>
    <property type="match status" value="1"/>
</dbReference>
<name>A0A378TYB7_NEIEL</name>
<evidence type="ECO:0000256" key="14">
    <source>
        <dbReference type="ARBA" id="ARBA00048988"/>
    </source>
</evidence>
<evidence type="ECO:0000313" key="19">
    <source>
        <dbReference type="EMBL" id="STZ66933.1"/>
    </source>
</evidence>
<dbReference type="HAMAP" id="MF_01485">
    <property type="entry name" value="RecB"/>
    <property type="match status" value="1"/>
</dbReference>
<evidence type="ECO:0000256" key="6">
    <source>
        <dbReference type="ARBA" id="ARBA00022806"/>
    </source>
</evidence>
<keyword evidence="2 15" id="KW-0479">Metal-binding</keyword>
<evidence type="ECO:0000256" key="12">
    <source>
        <dbReference type="ARBA" id="ARBA00023235"/>
    </source>
</evidence>
<gene>
    <name evidence="15 19" type="primary">recB</name>
    <name evidence="19" type="ORF">NCTC10660_00400</name>
</gene>
<evidence type="ECO:0000256" key="10">
    <source>
        <dbReference type="ARBA" id="ARBA00023125"/>
    </source>
</evidence>
<dbReference type="GO" id="GO:0008854">
    <property type="term" value="F:exodeoxyribonuclease V activity"/>
    <property type="evidence" value="ECO:0007669"/>
    <property type="project" value="UniProtKB-EC"/>
</dbReference>
<evidence type="ECO:0000256" key="16">
    <source>
        <dbReference type="PROSITE-ProRule" id="PRU00560"/>
    </source>
</evidence>
<dbReference type="GO" id="GO:0009338">
    <property type="term" value="C:exodeoxyribonuclease V complex"/>
    <property type="evidence" value="ECO:0007669"/>
    <property type="project" value="TreeGrafter"/>
</dbReference>
<dbReference type="PROSITE" id="PS51198">
    <property type="entry name" value="UVRD_HELICASE_ATP_BIND"/>
    <property type="match status" value="1"/>
</dbReference>
<protein>
    <recommendedName>
        <fullName evidence="15">RecBCD enzyme subunit RecB</fullName>
        <ecNumber evidence="15">3.1.11.5</ecNumber>
        <ecNumber evidence="15">5.6.2.4</ecNumber>
    </recommendedName>
    <alternativeName>
        <fullName evidence="15">DNA 3'-5' helicase subunit RecB</fullName>
    </alternativeName>
    <alternativeName>
        <fullName evidence="15">Exonuclease V subunit RecB</fullName>
        <shortName evidence="15">ExoV subunit RecB</shortName>
    </alternativeName>
    <alternativeName>
        <fullName evidence="15">Helicase/nuclease RecBCD subunit RecB</fullName>
    </alternativeName>
</protein>
<evidence type="ECO:0000256" key="4">
    <source>
        <dbReference type="ARBA" id="ARBA00022763"/>
    </source>
</evidence>
<dbReference type="GO" id="GO:0005524">
    <property type="term" value="F:ATP binding"/>
    <property type="evidence" value="ECO:0007669"/>
    <property type="project" value="UniProtKB-UniRule"/>
</dbReference>
<keyword evidence="4 15" id="KW-0227">DNA damage</keyword>
<keyword evidence="12 15" id="KW-0413">Isomerase</keyword>